<dbReference type="Proteomes" id="UP001596045">
    <property type="component" value="Unassembled WGS sequence"/>
</dbReference>
<organism evidence="1 2">
    <name type="scientific">Paraherbaspirillum soli</name>
    <dbReference type="NCBI Taxonomy" id="631222"/>
    <lineage>
        <taxon>Bacteria</taxon>
        <taxon>Pseudomonadati</taxon>
        <taxon>Pseudomonadota</taxon>
        <taxon>Betaproteobacteria</taxon>
        <taxon>Burkholderiales</taxon>
        <taxon>Oxalobacteraceae</taxon>
        <taxon>Paraherbaspirillum</taxon>
    </lineage>
</organism>
<sequence length="81" mass="9174">MKPNIPCSPISINPFPKKCGKNWQWRKPALERKATQSVDIGEGGFRILDTRILSAHVELRKLSTNKPNRVLSSQILAEIHL</sequence>
<gene>
    <name evidence="1" type="ORF">ACFPM8_12020</name>
</gene>
<evidence type="ECO:0000313" key="1">
    <source>
        <dbReference type="EMBL" id="MFC5474680.1"/>
    </source>
</evidence>
<comment type="caution">
    <text evidence="1">The sequence shown here is derived from an EMBL/GenBank/DDBJ whole genome shotgun (WGS) entry which is preliminary data.</text>
</comment>
<dbReference type="EMBL" id="JBHSMT010000021">
    <property type="protein sequence ID" value="MFC5474680.1"/>
    <property type="molecule type" value="Genomic_DNA"/>
</dbReference>
<accession>A0ABW0M9E2</accession>
<proteinExistence type="predicted"/>
<name>A0ABW0M9E2_9BURK</name>
<protein>
    <submittedName>
        <fullName evidence="1">Uncharacterized protein</fullName>
    </submittedName>
</protein>
<evidence type="ECO:0000313" key="2">
    <source>
        <dbReference type="Proteomes" id="UP001596045"/>
    </source>
</evidence>
<reference evidence="2" key="1">
    <citation type="journal article" date="2019" name="Int. J. Syst. Evol. Microbiol.">
        <title>The Global Catalogue of Microorganisms (GCM) 10K type strain sequencing project: providing services to taxonomists for standard genome sequencing and annotation.</title>
        <authorList>
            <consortium name="The Broad Institute Genomics Platform"/>
            <consortium name="The Broad Institute Genome Sequencing Center for Infectious Disease"/>
            <person name="Wu L."/>
            <person name="Ma J."/>
        </authorList>
    </citation>
    <scope>NUCLEOTIDE SEQUENCE [LARGE SCALE GENOMIC DNA]</scope>
    <source>
        <strain evidence="2">JCM 17066</strain>
    </source>
</reference>
<keyword evidence="2" id="KW-1185">Reference proteome</keyword>
<dbReference type="RefSeq" id="WP_378997788.1">
    <property type="nucleotide sequence ID" value="NZ_JBHSMT010000021.1"/>
</dbReference>